<dbReference type="EMBL" id="JAUKUD010000001">
    <property type="protein sequence ID" value="KAK0754948.1"/>
    <property type="molecule type" value="Genomic_DNA"/>
</dbReference>
<feature type="compositionally biased region" description="Basic and acidic residues" evidence="2">
    <location>
        <begin position="250"/>
        <end position="271"/>
    </location>
</feature>
<comment type="caution">
    <text evidence="3">The sequence shown here is derived from an EMBL/GenBank/DDBJ whole genome shotgun (WGS) entry which is preliminary data.</text>
</comment>
<feature type="compositionally biased region" description="Acidic residues" evidence="2">
    <location>
        <begin position="1125"/>
        <end position="1159"/>
    </location>
</feature>
<dbReference type="GO" id="GO:0005740">
    <property type="term" value="C:mitochondrial envelope"/>
    <property type="evidence" value="ECO:0007669"/>
    <property type="project" value="TreeGrafter"/>
</dbReference>
<feature type="compositionally biased region" description="Polar residues" evidence="2">
    <location>
        <begin position="949"/>
        <end position="966"/>
    </location>
</feature>
<protein>
    <submittedName>
        <fullName evidence="3">Mitochondrial protein Pet127-domain-containing protein</fullName>
    </submittedName>
</protein>
<keyword evidence="1" id="KW-0175">Coiled coil</keyword>
<dbReference type="PANTHER" id="PTHR31014">
    <property type="entry name" value="MITOCHONDRIAL TRANSLATION SYSTEM COMPONENT PET127-RELATED"/>
    <property type="match status" value="1"/>
</dbReference>
<feature type="coiled-coil region" evidence="1">
    <location>
        <begin position="687"/>
        <end position="746"/>
    </location>
</feature>
<feature type="compositionally biased region" description="Basic and acidic residues" evidence="2">
    <location>
        <begin position="1177"/>
        <end position="1192"/>
    </location>
</feature>
<accession>A0AA40KD96</accession>
<dbReference type="Proteomes" id="UP001172155">
    <property type="component" value="Unassembled WGS sequence"/>
</dbReference>
<feature type="compositionally biased region" description="Acidic residues" evidence="2">
    <location>
        <begin position="802"/>
        <end position="821"/>
    </location>
</feature>
<feature type="region of interest" description="Disordered" evidence="2">
    <location>
        <begin position="157"/>
        <end position="279"/>
    </location>
</feature>
<keyword evidence="4" id="KW-1185">Reference proteome</keyword>
<feature type="region of interest" description="Disordered" evidence="2">
    <location>
        <begin position="787"/>
        <end position="910"/>
    </location>
</feature>
<dbReference type="AlphaFoldDB" id="A0AA40KD96"/>
<feature type="compositionally biased region" description="Basic and acidic residues" evidence="2">
    <location>
        <begin position="1105"/>
        <end position="1121"/>
    </location>
</feature>
<feature type="compositionally biased region" description="Basic and acidic residues" evidence="2">
    <location>
        <begin position="1160"/>
        <end position="1169"/>
    </location>
</feature>
<evidence type="ECO:0000313" key="3">
    <source>
        <dbReference type="EMBL" id="KAK0754948.1"/>
    </source>
</evidence>
<feature type="compositionally biased region" description="Low complexity" evidence="2">
    <location>
        <begin position="850"/>
        <end position="876"/>
    </location>
</feature>
<dbReference type="PANTHER" id="PTHR31014:SF0">
    <property type="entry name" value="MITOCHONDRIAL TRANSLATION SYSTEM COMPONENT PET127-RELATED"/>
    <property type="match status" value="1"/>
</dbReference>
<feature type="region of interest" description="Disordered" evidence="2">
    <location>
        <begin position="92"/>
        <end position="131"/>
    </location>
</feature>
<reference evidence="3" key="1">
    <citation type="submission" date="2023-06" db="EMBL/GenBank/DDBJ databases">
        <title>Genome-scale phylogeny and comparative genomics of the fungal order Sordariales.</title>
        <authorList>
            <consortium name="Lawrence Berkeley National Laboratory"/>
            <person name="Hensen N."/>
            <person name="Bonometti L."/>
            <person name="Westerberg I."/>
            <person name="Brannstrom I.O."/>
            <person name="Guillou S."/>
            <person name="Cros-Aarteil S."/>
            <person name="Calhoun S."/>
            <person name="Haridas S."/>
            <person name="Kuo A."/>
            <person name="Mondo S."/>
            <person name="Pangilinan J."/>
            <person name="Riley R."/>
            <person name="LaButti K."/>
            <person name="Andreopoulos B."/>
            <person name="Lipzen A."/>
            <person name="Chen C."/>
            <person name="Yanf M."/>
            <person name="Daum C."/>
            <person name="Ng V."/>
            <person name="Clum A."/>
            <person name="Steindorff A."/>
            <person name="Ohm R."/>
            <person name="Martin F."/>
            <person name="Silar P."/>
            <person name="Natvig D."/>
            <person name="Lalanne C."/>
            <person name="Gautier V."/>
            <person name="Ament-velasquez S.L."/>
            <person name="Kruys A."/>
            <person name="Hutchinson M.I."/>
            <person name="Powell A.J."/>
            <person name="Barry K."/>
            <person name="Miller A.N."/>
            <person name="Grigoriev I.V."/>
            <person name="Debuchy R."/>
            <person name="Gladieux P."/>
            <person name="Thoren M.H."/>
            <person name="Johannesson H."/>
        </authorList>
    </citation>
    <scope>NUCLEOTIDE SEQUENCE</scope>
    <source>
        <strain evidence="3">SMH3187-1</strain>
    </source>
</reference>
<feature type="compositionally biased region" description="Basic and acidic residues" evidence="2">
    <location>
        <begin position="106"/>
        <end position="116"/>
    </location>
</feature>
<dbReference type="InterPro" id="IPR013943">
    <property type="entry name" value="Pet127"/>
</dbReference>
<feature type="compositionally biased region" description="Basic and acidic residues" evidence="2">
    <location>
        <begin position="167"/>
        <end position="195"/>
    </location>
</feature>
<evidence type="ECO:0000256" key="2">
    <source>
        <dbReference type="SAM" id="MobiDB-lite"/>
    </source>
</evidence>
<dbReference type="Pfam" id="PF08634">
    <property type="entry name" value="Pet127"/>
    <property type="match status" value="1"/>
</dbReference>
<dbReference type="GO" id="GO:0000964">
    <property type="term" value="P:mitochondrial RNA 5'-end processing"/>
    <property type="evidence" value="ECO:0007669"/>
    <property type="project" value="TreeGrafter"/>
</dbReference>
<feature type="region of interest" description="Disordered" evidence="2">
    <location>
        <begin position="1105"/>
        <end position="1192"/>
    </location>
</feature>
<proteinExistence type="predicted"/>
<feature type="region of interest" description="Disordered" evidence="2">
    <location>
        <begin position="926"/>
        <end position="970"/>
    </location>
</feature>
<organism evidence="3 4">
    <name type="scientific">Schizothecium vesticola</name>
    <dbReference type="NCBI Taxonomy" id="314040"/>
    <lineage>
        <taxon>Eukaryota</taxon>
        <taxon>Fungi</taxon>
        <taxon>Dikarya</taxon>
        <taxon>Ascomycota</taxon>
        <taxon>Pezizomycotina</taxon>
        <taxon>Sordariomycetes</taxon>
        <taxon>Sordariomycetidae</taxon>
        <taxon>Sordariales</taxon>
        <taxon>Schizotheciaceae</taxon>
        <taxon>Schizothecium</taxon>
    </lineage>
</organism>
<gene>
    <name evidence="3" type="ORF">B0T18DRAFT_425246</name>
</gene>
<evidence type="ECO:0000313" key="4">
    <source>
        <dbReference type="Proteomes" id="UP001172155"/>
    </source>
</evidence>
<evidence type="ECO:0000256" key="1">
    <source>
        <dbReference type="SAM" id="Coils"/>
    </source>
</evidence>
<name>A0AA40KD96_9PEZI</name>
<sequence>MLRLRYHTQPLLQPLFVCTSCRNHVVHRSIQHDASPPQPDSDVPTPNNKKVAAERRSKRSRALTKKSQPADSRLKLWENTLNVLKDLQSSPVLFPTGGGAPIPHATEGKPHHDDGKKKKAKSAKTPKDVELTPVPPRELELLQLAFKVIEKVLGKEAQQETAVVAEKPAKSAEKTKADRPTKREKEAKAKLDLVKKGKLRKAQPKKGDTKAEVEEAQSVLASLGSVGKKEKTGKTPGGTTEKGKTAQKGKTAEKGRTTEKGETKEKEETTPKRRGKKAMGEFTVKSVNPARLVPIPVEKEQPPVPKLSYGLDRVLFNPGVYHLQDPRSRVFNFDPYLARIMPIKEFDFNALKAYITSSKDTTLINMAAEHKKKYTGSTSSMTSTLAHFHYLLSSWRKINPAVISRNFKPDSENYTKILRAPAATFLHYKDGTYAIDADKQFDTANVLSMLGKSMEKLLTLPKEDFEKYRRTKSQELSDEEKNGPEAYHYTTMGDFMMRSQLDAYDPRVLGTGMFDLKTRAVVSIRMDAQGFQKGLGYEIRGRFGQWESFEREYYDMIRAAFIKYSLQVRMGRMDGIFVAFHNTERIFGFQYIPLTEMDLALHGTDNVTLGHREYKASIHMLNEILDKAIERYPKQPLRIHVETRPSDPPVMYFFAKPVTPEEVEAVQGANRAKVEEFERKMMGLGEEAGAEEAAAGLEEAEEAVEEQDIEAVEESVEDPEDEETKLDVWEDMMDKVEETIQNEEQGITSVRDALEHALKESGLLRNSSPEDQNRYLGMLVEALISGVEPTELPSTKESTSEVPEEDAVEESQDAAADDAVVEEGSNVAAEVPEQTAPEDVAEEETPSPSAEQTEQAETPEQTETEVQAAEESTAEPSLRELILRLAARLQPGPSEQLTDTDVQPEEEVSSDALRLYKFESILSELVTKTQENTDPSPSEPAPATSTLSETQDPTASEQQPDTTTAAGTEPKVDDLFGMIITVNNRVNGQYVSRPEKLTTSDKWIVEYAIEEMEATRAERIYQQCLKRRAGALDGADDRSTAWYQMFRGDLERYSQKGRLHRRRENETMPQFPVHVLGEEAPLEYESVFGGEVGERWVTDLVMEGHDEGAGTQQKETEKVAGAEEAGVEEVEVEWEDEKEAEREEDETTTGLAEAEEVAGEEVKVGREDEKEVENEAESEKEAGSGKETESDV</sequence>
<feature type="compositionally biased region" description="Polar residues" evidence="2">
    <location>
        <begin position="792"/>
        <end position="801"/>
    </location>
</feature>
<feature type="region of interest" description="Disordered" evidence="2">
    <location>
        <begin position="30"/>
        <end position="71"/>
    </location>
</feature>